<proteinExistence type="predicted"/>
<dbReference type="AlphaFoldDB" id="A0A5N6DEB6"/>
<name>A0A5N6DEB6_ASPPA</name>
<dbReference type="VEuPathDB" id="FungiDB:BDV34DRAFT_199009"/>
<dbReference type="EMBL" id="ML734990">
    <property type="protein sequence ID" value="KAB8203515.1"/>
    <property type="molecule type" value="Genomic_DNA"/>
</dbReference>
<dbReference type="Proteomes" id="UP000326532">
    <property type="component" value="Unassembled WGS sequence"/>
</dbReference>
<evidence type="ECO:0000313" key="2">
    <source>
        <dbReference type="Proteomes" id="UP000326532"/>
    </source>
</evidence>
<accession>A0A5N6DEB6</accession>
<evidence type="ECO:0000313" key="1">
    <source>
        <dbReference type="EMBL" id="KAB8203515.1"/>
    </source>
</evidence>
<sequence length="71" mass="8281">MWRRREAPQHRIGLIQSILASRKGASSVVQLLNHYFSWVTGYVSPRFLPEGSLLSRSYIYTCFYSCLLQQL</sequence>
<protein>
    <submittedName>
        <fullName evidence="1">Uncharacterized protein</fullName>
    </submittedName>
</protein>
<keyword evidence="2" id="KW-1185">Reference proteome</keyword>
<reference evidence="1 2" key="1">
    <citation type="submission" date="2019-04" db="EMBL/GenBank/DDBJ databases">
        <title>Fungal friends and foes A comparative genomics study of 23 Aspergillus species from section Flavi.</title>
        <authorList>
            <consortium name="DOE Joint Genome Institute"/>
            <person name="Kjaerbolling I."/>
            <person name="Vesth T.C."/>
            <person name="Frisvad J.C."/>
            <person name="Nybo J.L."/>
            <person name="Theobald S."/>
            <person name="Kildgaard S."/>
            <person name="Petersen T.I."/>
            <person name="Kuo A."/>
            <person name="Sato A."/>
            <person name="Lyhne E.K."/>
            <person name="Kogle M.E."/>
            <person name="Wiebenga A."/>
            <person name="Kun R.S."/>
            <person name="Lubbers R.J."/>
            <person name="Makela M.R."/>
            <person name="Barry K."/>
            <person name="Chovatia M."/>
            <person name="Clum A."/>
            <person name="Daum C."/>
            <person name="Haridas S."/>
            <person name="He G."/>
            <person name="LaButti K."/>
            <person name="Lipzen A."/>
            <person name="Mondo S."/>
            <person name="Pangilinan J."/>
            <person name="Riley R."/>
            <person name="Salamov A."/>
            <person name="Simmons B.A."/>
            <person name="Magnuson J.K."/>
            <person name="Henrissat B."/>
            <person name="Mortensen U.H."/>
            <person name="Larsen T.O."/>
            <person name="De vries R.P."/>
            <person name="Grigoriev I.V."/>
            <person name="Machida M."/>
            <person name="Baker S.E."/>
            <person name="Andersen M.R."/>
        </authorList>
    </citation>
    <scope>NUCLEOTIDE SEQUENCE [LARGE SCALE GENOMIC DNA]</scope>
    <source>
        <strain evidence="1 2">CBS 117618</strain>
    </source>
</reference>
<organism evidence="1 2">
    <name type="scientific">Aspergillus parasiticus</name>
    <dbReference type="NCBI Taxonomy" id="5067"/>
    <lineage>
        <taxon>Eukaryota</taxon>
        <taxon>Fungi</taxon>
        <taxon>Dikarya</taxon>
        <taxon>Ascomycota</taxon>
        <taxon>Pezizomycotina</taxon>
        <taxon>Eurotiomycetes</taxon>
        <taxon>Eurotiomycetidae</taxon>
        <taxon>Eurotiales</taxon>
        <taxon>Aspergillaceae</taxon>
        <taxon>Aspergillus</taxon>
        <taxon>Aspergillus subgen. Circumdati</taxon>
    </lineage>
</organism>
<gene>
    <name evidence="1" type="ORF">BDV34DRAFT_199009</name>
</gene>